<dbReference type="Proteomes" id="UP000269721">
    <property type="component" value="Unassembled WGS sequence"/>
</dbReference>
<protein>
    <submittedName>
        <fullName evidence="2">Uncharacterized protein</fullName>
    </submittedName>
</protein>
<feature type="compositionally biased region" description="Acidic residues" evidence="1">
    <location>
        <begin position="1"/>
        <end position="22"/>
    </location>
</feature>
<name>A0A4P9WM33_9FUNG</name>
<gene>
    <name evidence="2" type="ORF">BDK51DRAFT_33160</name>
</gene>
<proteinExistence type="predicted"/>
<evidence type="ECO:0000313" key="2">
    <source>
        <dbReference type="EMBL" id="RKO94119.1"/>
    </source>
</evidence>
<dbReference type="AlphaFoldDB" id="A0A4P9WM33"/>
<dbReference type="EMBL" id="KZ994006">
    <property type="protein sequence ID" value="RKO94119.1"/>
    <property type="molecule type" value="Genomic_DNA"/>
</dbReference>
<reference evidence="3" key="1">
    <citation type="journal article" date="2018" name="Nat. Microbiol.">
        <title>Leveraging single-cell genomics to expand the fungal tree of life.</title>
        <authorList>
            <person name="Ahrendt S.R."/>
            <person name="Quandt C.A."/>
            <person name="Ciobanu D."/>
            <person name="Clum A."/>
            <person name="Salamov A."/>
            <person name="Andreopoulos B."/>
            <person name="Cheng J.F."/>
            <person name="Woyke T."/>
            <person name="Pelin A."/>
            <person name="Henrissat B."/>
            <person name="Reynolds N.K."/>
            <person name="Benny G.L."/>
            <person name="Smith M.E."/>
            <person name="James T.Y."/>
            <person name="Grigoriev I.V."/>
        </authorList>
    </citation>
    <scope>NUCLEOTIDE SEQUENCE [LARGE SCALE GENOMIC DNA]</scope>
</reference>
<evidence type="ECO:0000313" key="3">
    <source>
        <dbReference type="Proteomes" id="UP000269721"/>
    </source>
</evidence>
<accession>A0A4P9WM33</accession>
<evidence type="ECO:0000256" key="1">
    <source>
        <dbReference type="SAM" id="MobiDB-lite"/>
    </source>
</evidence>
<feature type="region of interest" description="Disordered" evidence="1">
    <location>
        <begin position="90"/>
        <end position="122"/>
    </location>
</feature>
<sequence>MSEEGESELGEGESELGEEESELRERESELIGVGRHEKRNRGGQRRKSKEGTLQNRICHPLITSPEPSATSRPPVQAVCYKGDEPCPRQEWNGEKYAPNEKTHKGNFRGDQTRPDQTRPNGCGRKRLLYGLLRSGVGDAMGSRCGRFSHMSDVPRCDGIWVLDKTRREAGQCVAVVDMNEKCATLVAWRRSCMGDDNLKENPNNNANRKISGKLSRNLDKKNCSNF</sequence>
<feature type="compositionally biased region" description="Basic residues" evidence="1">
    <location>
        <begin position="36"/>
        <end position="48"/>
    </location>
</feature>
<feature type="region of interest" description="Disordered" evidence="1">
    <location>
        <begin position="1"/>
        <end position="75"/>
    </location>
</feature>
<organism evidence="2 3">
    <name type="scientific">Blyttiomyces helicus</name>
    <dbReference type="NCBI Taxonomy" id="388810"/>
    <lineage>
        <taxon>Eukaryota</taxon>
        <taxon>Fungi</taxon>
        <taxon>Fungi incertae sedis</taxon>
        <taxon>Chytridiomycota</taxon>
        <taxon>Chytridiomycota incertae sedis</taxon>
        <taxon>Chytridiomycetes</taxon>
        <taxon>Chytridiomycetes incertae sedis</taxon>
        <taxon>Blyttiomyces</taxon>
    </lineage>
</organism>
<feature type="compositionally biased region" description="Basic and acidic residues" evidence="1">
    <location>
        <begin position="90"/>
        <end position="103"/>
    </location>
</feature>
<keyword evidence="3" id="KW-1185">Reference proteome</keyword>